<feature type="transmembrane region" description="Helical" evidence="1">
    <location>
        <begin position="29"/>
        <end position="44"/>
    </location>
</feature>
<keyword evidence="1" id="KW-0812">Transmembrane</keyword>
<keyword evidence="1" id="KW-1133">Transmembrane helix</keyword>
<feature type="transmembrane region" description="Helical" evidence="1">
    <location>
        <begin position="7"/>
        <end position="23"/>
    </location>
</feature>
<evidence type="ECO:0000256" key="1">
    <source>
        <dbReference type="SAM" id="Phobius"/>
    </source>
</evidence>
<reference evidence="2 3" key="2">
    <citation type="journal article" date="2022" name="Mar. Drugs">
        <title>Bioassay-Guided Fractionation Leads to the Detection of Cholic Acid Generated by the Rare Thalassomonas sp.</title>
        <authorList>
            <person name="Pheiffer F."/>
            <person name="Schneider Y.K."/>
            <person name="Hansen E.H."/>
            <person name="Andersen J.H."/>
            <person name="Isaksson J."/>
            <person name="Busche T."/>
            <person name="R C."/>
            <person name="Kalinowski J."/>
            <person name="Zyl L.V."/>
            <person name="Trindade M."/>
        </authorList>
    </citation>
    <scope>NUCLEOTIDE SEQUENCE [LARGE SCALE GENOMIC DNA]</scope>
    <source>
        <strain evidence="2 3">XOM25</strain>
    </source>
</reference>
<dbReference type="KEGG" id="tvd:SG34_020155"/>
<dbReference type="RefSeq" id="WP_044842841.1">
    <property type="nucleotide sequence ID" value="NZ_CP059733.1"/>
</dbReference>
<dbReference type="EMBL" id="CP059733">
    <property type="protein sequence ID" value="WDE03677.1"/>
    <property type="molecule type" value="Genomic_DNA"/>
</dbReference>
<proteinExistence type="predicted"/>
<feature type="transmembrane region" description="Helical" evidence="1">
    <location>
        <begin position="180"/>
        <end position="199"/>
    </location>
</feature>
<organism evidence="2 3">
    <name type="scientific">Thalassomonas viridans</name>
    <dbReference type="NCBI Taxonomy" id="137584"/>
    <lineage>
        <taxon>Bacteria</taxon>
        <taxon>Pseudomonadati</taxon>
        <taxon>Pseudomonadota</taxon>
        <taxon>Gammaproteobacteria</taxon>
        <taxon>Alteromonadales</taxon>
        <taxon>Colwelliaceae</taxon>
        <taxon>Thalassomonas</taxon>
    </lineage>
</organism>
<protein>
    <submittedName>
        <fullName evidence="2">Uncharacterized protein</fullName>
    </submittedName>
</protein>
<dbReference type="AlphaFoldDB" id="A0AAE9Z1U0"/>
<sequence length="211" mass="24568">MKKFDQLVILAFALSGLTFFYKTPQYYDIIFTLFLFGLAIFNFNKINIRHICGIIIVFKLAIFSLMNFYLLEYMSNFKSLVDNTVIYGVQLIALILLAVIMFFRPVISRFLHNKTSAKSNPDISITFADNLLFITFSILAAVTLLAFVENLIRNLDYLGVNEEFAKIFWQWTFFYDNYEIFIHIGELFICFIVLCQSLINQKELADKVASQ</sequence>
<feature type="transmembrane region" description="Helical" evidence="1">
    <location>
        <begin position="127"/>
        <end position="148"/>
    </location>
</feature>
<accession>A0AAE9Z1U0</accession>
<gene>
    <name evidence="2" type="ORF">SG34_020155</name>
</gene>
<reference evidence="2 3" key="1">
    <citation type="journal article" date="2015" name="Genome Announc.">
        <title>Draft Genome Sequences of Marine Isolates of Thalassomonas viridans and Thalassomonas actiniarum.</title>
        <authorList>
            <person name="Olonade I."/>
            <person name="van Zyl L.J."/>
            <person name="Trindade M."/>
        </authorList>
    </citation>
    <scope>NUCLEOTIDE SEQUENCE [LARGE SCALE GENOMIC DNA]</scope>
    <source>
        <strain evidence="2 3">XOM25</strain>
    </source>
</reference>
<name>A0AAE9Z1U0_9GAMM</name>
<evidence type="ECO:0000313" key="2">
    <source>
        <dbReference type="EMBL" id="WDE03677.1"/>
    </source>
</evidence>
<keyword evidence="1" id="KW-0472">Membrane</keyword>
<feature type="transmembrane region" description="Helical" evidence="1">
    <location>
        <begin position="85"/>
        <end position="107"/>
    </location>
</feature>
<dbReference type="Proteomes" id="UP000032352">
    <property type="component" value="Chromosome"/>
</dbReference>
<evidence type="ECO:0000313" key="3">
    <source>
        <dbReference type="Proteomes" id="UP000032352"/>
    </source>
</evidence>
<feature type="transmembrane region" description="Helical" evidence="1">
    <location>
        <begin position="51"/>
        <end position="70"/>
    </location>
</feature>
<keyword evidence="3" id="KW-1185">Reference proteome</keyword>